<evidence type="ECO:0000313" key="2">
    <source>
        <dbReference type="Proteomes" id="UP000594342"/>
    </source>
</evidence>
<sequence>MDCYKDIKICTFNAMLNGKIKCIPNCVSDYSDPSIPDSIFALCLAIKILPLKADVIVLQNIKCRDILTHLANEIKRVKCVTDRYIKIKSSSCDLREINNAVFSLNSIKFSDKASTEFFNYVERAKLFPIKYVDCFEGSASGADKIERFYDYVDVHEYNMFHNMSCAVLIRKTLCIMPQIDNIAGVDSIVAHIDYGSKKFTVINVNFERQQAVDVLNIGINTAKDTKVKNLINYAQRYKNDRCLVLCGAFGSIDYDVPQLAFNNRNNKDTSAYQLEQLKFLLTGYDKINVADVLDFQNNTLIPSVFSNDVSDRMNVVFKKAVDGCSQVRSVPPAWAFHYDRLIKHVENKQRVTTCGVSNKDRCVSTQAKKPTDTYIDNKLNKNKAMSRILKTNEFEQYGHGQHERAVTKYFSGKDTFSSAPPKRRYTECTGYDGIQTKCATKNTVYEVSEDICEQKDGCDLVSAYGVCETEKAIKYCDIVSVVKDELDMYNVLNTVDSVNDRFTGHRKHVSRTPFDANRLGCLGSVLRKERDGERGGERAGDSAENVECVENDGIIIDNIELLAMEHILISDCYGDDVIQSYMSNFDVNVRCPNSKCCKERCRESSSLLKPMYDDDNTVHFHNYDCHTNISLFTDRAYCTLIDTTCKSESYCDDIYYYASMKTLWDTLVEWGCNKLSLCTFMDVCIDKHCYFVDLFYDLVHADVSCKYLGFCEERDKCNILLYSDKEFRVKNGVSYDEFCCNMKNVYANVDDKNIVTLVLILIEACSNCIKSGLIDKSDVDDILNIARKWMCPHEVWDNDDLEMVDAVNSYIVSNKNAMEFLIDMTNKRLKQICRIRKQSAKIINNITTILLNSGALNPESAKGFATALKRIGTRQNVNTDGREELRHLIKNYIKKSKIFFAMIIMSYLRYSGKQ</sequence>
<organism evidence="1 2">
    <name type="scientific">Yasminevirus sp. GU-2018</name>
    <dbReference type="NCBI Taxonomy" id="2420051"/>
    <lineage>
        <taxon>Viruses</taxon>
        <taxon>Varidnaviria</taxon>
        <taxon>Bamfordvirae</taxon>
        <taxon>Nucleocytoviricota</taxon>
        <taxon>Megaviricetes</taxon>
        <taxon>Imitervirales</taxon>
        <taxon>Mimiviridae</taxon>
        <taxon>Klosneuvirinae</taxon>
        <taxon>Yasminevirus</taxon>
        <taxon>Yasminevirus saudimassiliense</taxon>
    </lineage>
</organism>
<accession>A0A5K0U799</accession>
<evidence type="ECO:0000313" key="1">
    <source>
        <dbReference type="EMBL" id="VBB17680.1"/>
    </source>
</evidence>
<reference evidence="1 2" key="1">
    <citation type="submission" date="2018-10" db="EMBL/GenBank/DDBJ databases">
        <authorList>
            <consortium name="IHU Genomes"/>
        </authorList>
    </citation>
    <scope>NUCLEOTIDE SEQUENCE [LARGE SCALE GENOMIC DNA]</scope>
    <source>
        <strain evidence="1 2">A1</strain>
    </source>
</reference>
<proteinExistence type="predicted"/>
<dbReference type="SUPFAM" id="SSF56219">
    <property type="entry name" value="DNase I-like"/>
    <property type="match status" value="1"/>
</dbReference>
<dbReference type="EMBL" id="UPSH01000001">
    <property type="protein sequence ID" value="VBB17680.1"/>
    <property type="molecule type" value="Genomic_DNA"/>
</dbReference>
<dbReference type="InterPro" id="IPR036691">
    <property type="entry name" value="Endo/exonu/phosph_ase_sf"/>
</dbReference>
<gene>
    <name evidence="1" type="ORF">YASMINEVIRUS_143</name>
</gene>
<protein>
    <submittedName>
        <fullName evidence="1">Uncharacterized protein</fullName>
    </submittedName>
</protein>
<name>A0A5K0U799_9VIRU</name>
<dbReference type="Proteomes" id="UP000594342">
    <property type="component" value="Unassembled WGS sequence"/>
</dbReference>
<keyword evidence="2" id="KW-1185">Reference proteome</keyword>
<comment type="caution">
    <text evidence="1">The sequence shown here is derived from an EMBL/GenBank/DDBJ whole genome shotgun (WGS) entry which is preliminary data.</text>
</comment>